<gene>
    <name evidence="2" type="ORF">K444DRAFT_624300</name>
</gene>
<dbReference type="InParanoid" id="A0A2J6TUX2"/>
<sequence>MPRRGQIGLLVLHGPSRKEKTGWHLNSPLFVFFATLRACRAATTTSIRILELQPCEGTDIIACRLSVLESAGALPYEAISYAWGRETDTRVINCENRKLHVTANLRDTLWRIRIPVEVKFLWADAVCINQNDNEEHGFQVRQMLSVYANAVRVLVWIDLPSSAFKNFEDLFDSGSDGSDLGNEDTVPIGNASRILNEHVAKLEVPRIRMEDLDPDTSVVARKSNVYTTFPARSKELNGEVDDDYDFLEMLEVTRNKKASDPRDYVYALLGHPSASINGVPIIEPDYNKSPEELYFEVTMKILSQSKSLRILSAVQHGDGSLDGESGSWIPSWSRGYDASAGMAAFWNLVEPGRSLDAHGFFLDVAEEYIETEELSHGKSVVLKEVDELLSDVLRFRTDSNASPEDKLAAVGQTLTAGFRNQAPAQFAAEFAAFRLYLADEAEKKGRETSYELCPESKEALHRTANGRSVDDMYWVASRFCTGRKVFCTKQGTLGLGPALLREGDLCCVLFGARVPFILRRMRDNYQLVGESICMGL</sequence>
<protein>
    <recommendedName>
        <fullName evidence="1">Heterokaryon incompatibility domain-containing protein</fullName>
    </recommendedName>
</protein>
<dbReference type="OrthoDB" id="5386682at2759"/>
<evidence type="ECO:0000313" key="3">
    <source>
        <dbReference type="Proteomes" id="UP000235371"/>
    </source>
</evidence>
<evidence type="ECO:0000313" key="2">
    <source>
        <dbReference type="EMBL" id="PMD66829.1"/>
    </source>
</evidence>
<reference evidence="2 3" key="1">
    <citation type="submission" date="2016-04" db="EMBL/GenBank/DDBJ databases">
        <title>A degradative enzymes factory behind the ericoid mycorrhizal symbiosis.</title>
        <authorList>
            <consortium name="DOE Joint Genome Institute"/>
            <person name="Martino E."/>
            <person name="Morin E."/>
            <person name="Grelet G."/>
            <person name="Kuo A."/>
            <person name="Kohler A."/>
            <person name="Daghino S."/>
            <person name="Barry K."/>
            <person name="Choi C."/>
            <person name="Cichocki N."/>
            <person name="Clum A."/>
            <person name="Copeland A."/>
            <person name="Hainaut M."/>
            <person name="Haridas S."/>
            <person name="Labutti K."/>
            <person name="Lindquist E."/>
            <person name="Lipzen A."/>
            <person name="Khouja H.-R."/>
            <person name="Murat C."/>
            <person name="Ohm R."/>
            <person name="Olson A."/>
            <person name="Spatafora J."/>
            <person name="Veneault-Fourrey C."/>
            <person name="Henrissat B."/>
            <person name="Grigoriev I."/>
            <person name="Martin F."/>
            <person name="Perotto S."/>
        </authorList>
    </citation>
    <scope>NUCLEOTIDE SEQUENCE [LARGE SCALE GENOMIC DNA]</scope>
    <source>
        <strain evidence="2 3">E</strain>
    </source>
</reference>
<proteinExistence type="predicted"/>
<feature type="domain" description="Heterokaryon incompatibility" evidence="1">
    <location>
        <begin position="76"/>
        <end position="161"/>
    </location>
</feature>
<dbReference type="Pfam" id="PF26639">
    <property type="entry name" value="Het-6_barrel"/>
    <property type="match status" value="1"/>
</dbReference>
<dbReference type="EMBL" id="KZ613743">
    <property type="protein sequence ID" value="PMD66829.1"/>
    <property type="molecule type" value="Genomic_DNA"/>
</dbReference>
<keyword evidence="3" id="KW-1185">Reference proteome</keyword>
<dbReference type="GeneID" id="36590463"/>
<dbReference type="InterPro" id="IPR052895">
    <property type="entry name" value="HetReg/Transcr_Mod"/>
</dbReference>
<dbReference type="Pfam" id="PF06985">
    <property type="entry name" value="HET"/>
    <property type="match status" value="1"/>
</dbReference>
<dbReference type="RefSeq" id="XP_024743733.1">
    <property type="nucleotide sequence ID" value="XM_024882386.1"/>
</dbReference>
<dbReference type="PANTHER" id="PTHR24148">
    <property type="entry name" value="ANKYRIN REPEAT DOMAIN-CONTAINING PROTEIN 39 HOMOLOG-RELATED"/>
    <property type="match status" value="1"/>
</dbReference>
<evidence type="ECO:0000259" key="1">
    <source>
        <dbReference type="Pfam" id="PF06985"/>
    </source>
</evidence>
<dbReference type="Proteomes" id="UP000235371">
    <property type="component" value="Unassembled WGS sequence"/>
</dbReference>
<dbReference type="AlphaFoldDB" id="A0A2J6TUX2"/>
<accession>A0A2J6TUX2</accession>
<organism evidence="2 3">
    <name type="scientific">Hyaloscypha bicolor E</name>
    <dbReference type="NCBI Taxonomy" id="1095630"/>
    <lineage>
        <taxon>Eukaryota</taxon>
        <taxon>Fungi</taxon>
        <taxon>Dikarya</taxon>
        <taxon>Ascomycota</taxon>
        <taxon>Pezizomycotina</taxon>
        <taxon>Leotiomycetes</taxon>
        <taxon>Helotiales</taxon>
        <taxon>Hyaloscyphaceae</taxon>
        <taxon>Hyaloscypha</taxon>
        <taxon>Hyaloscypha bicolor</taxon>
    </lineage>
</organism>
<name>A0A2J6TUX2_9HELO</name>
<dbReference type="InterPro" id="IPR010730">
    <property type="entry name" value="HET"/>
</dbReference>
<dbReference type="PANTHER" id="PTHR24148:SF64">
    <property type="entry name" value="HETEROKARYON INCOMPATIBILITY DOMAIN-CONTAINING PROTEIN"/>
    <property type="match status" value="1"/>
</dbReference>